<protein>
    <recommendedName>
        <fullName evidence="5">Beta-lactamase-related domain-containing protein</fullName>
    </recommendedName>
</protein>
<reference evidence="6 7" key="1">
    <citation type="submission" date="2016-12" db="EMBL/GenBank/DDBJ databases">
        <title>Trade-off between light-utilization and light-protection in marine flavobacteria.</title>
        <authorList>
            <person name="Kumagai Y."/>
            <person name="Yoshizawa S."/>
            <person name="Kogure K."/>
            <person name="Iwasaki W."/>
        </authorList>
    </citation>
    <scope>NUCLEOTIDE SEQUENCE [LARGE SCALE GENOMIC DNA]</scope>
    <source>
        <strain evidence="6 7">NBRC 108759</strain>
    </source>
</reference>
<proteinExistence type="predicted"/>
<dbReference type="GO" id="GO:0016020">
    <property type="term" value="C:membrane"/>
    <property type="evidence" value="ECO:0007669"/>
    <property type="project" value="UniProtKB-SubCell"/>
</dbReference>
<evidence type="ECO:0000313" key="6">
    <source>
        <dbReference type="EMBL" id="PQJ79269.1"/>
    </source>
</evidence>
<dbReference type="Gene3D" id="3.40.710.10">
    <property type="entry name" value="DD-peptidase/beta-lactamase superfamily"/>
    <property type="match status" value="1"/>
</dbReference>
<gene>
    <name evidence="6" type="ORF">BTO18_08830</name>
</gene>
<keyword evidence="7" id="KW-1185">Reference proteome</keyword>
<evidence type="ECO:0000256" key="3">
    <source>
        <dbReference type="SAM" id="Phobius"/>
    </source>
</evidence>
<dbReference type="EMBL" id="MSCN01000001">
    <property type="protein sequence ID" value="PQJ79269.1"/>
    <property type="molecule type" value="Genomic_DNA"/>
</dbReference>
<dbReference type="Proteomes" id="UP000238882">
    <property type="component" value="Unassembled WGS sequence"/>
</dbReference>
<dbReference type="InterPro" id="IPR050491">
    <property type="entry name" value="AmpC-like"/>
</dbReference>
<feature type="domain" description="Beta-lactamase-related" evidence="5">
    <location>
        <begin position="29"/>
        <end position="355"/>
    </location>
</feature>
<dbReference type="PANTHER" id="PTHR46825">
    <property type="entry name" value="D-ALANYL-D-ALANINE-CARBOXYPEPTIDASE/ENDOPEPTIDASE AMPH"/>
    <property type="match status" value="1"/>
</dbReference>
<dbReference type="AlphaFoldDB" id="A0A2S7WNU0"/>
<dbReference type="OrthoDB" id="9793489at2"/>
<evidence type="ECO:0000259" key="5">
    <source>
        <dbReference type="Pfam" id="PF00144"/>
    </source>
</evidence>
<dbReference type="SUPFAM" id="SSF56601">
    <property type="entry name" value="beta-lactamase/transpeptidase-like"/>
    <property type="match status" value="1"/>
</dbReference>
<organism evidence="6 7">
    <name type="scientific">Polaribacter porphyrae</name>
    <dbReference type="NCBI Taxonomy" id="1137780"/>
    <lineage>
        <taxon>Bacteria</taxon>
        <taxon>Pseudomonadati</taxon>
        <taxon>Bacteroidota</taxon>
        <taxon>Flavobacteriia</taxon>
        <taxon>Flavobacteriales</taxon>
        <taxon>Flavobacteriaceae</taxon>
    </lineage>
</organism>
<feature type="transmembrane region" description="Helical" evidence="3">
    <location>
        <begin position="490"/>
        <end position="513"/>
    </location>
</feature>
<name>A0A2S7WNU0_9FLAO</name>
<evidence type="ECO:0000256" key="1">
    <source>
        <dbReference type="ARBA" id="ARBA00004370"/>
    </source>
</evidence>
<comment type="subcellular location">
    <subcellularLocation>
        <location evidence="1">Membrane</location>
    </subcellularLocation>
</comment>
<keyword evidence="3" id="KW-0812">Transmembrane</keyword>
<keyword evidence="3" id="KW-1133">Transmembrane helix</keyword>
<evidence type="ECO:0000313" key="7">
    <source>
        <dbReference type="Proteomes" id="UP000238882"/>
    </source>
</evidence>
<feature type="transmembrane region" description="Helical" evidence="3">
    <location>
        <begin position="525"/>
        <end position="543"/>
    </location>
</feature>
<dbReference type="InterPro" id="IPR012338">
    <property type="entry name" value="Beta-lactam/transpept-like"/>
</dbReference>
<dbReference type="PANTHER" id="PTHR46825:SF11">
    <property type="entry name" value="PENICILLIN-BINDING PROTEIN 4"/>
    <property type="match status" value="1"/>
</dbReference>
<dbReference type="InterPro" id="IPR001466">
    <property type="entry name" value="Beta-lactam-related"/>
</dbReference>
<comment type="caution">
    <text evidence="6">The sequence shown here is derived from an EMBL/GenBank/DDBJ whole genome shotgun (WGS) entry which is preliminary data.</text>
</comment>
<sequence length="624" mass="71941">MKHYIIVILLLFSIFSDAQTLSNKQLKDSIKAIIHKQQIPGGVVTVVTKDSVLFKTAFGHSDLNRKEKVTDENLFKIASISKTFTAIAIMQLVEKGKLKLDDNLSSVVPEVPFKNKWSNSHPVKIKHLLEHKSGFSDFSYSHLTKRYESEKAKNIFDQVLALQSALKTNFKPGLVTTYSNPGYIVLAYIIEKISRKTYEDYIKENILNPLEITNTGFKNDFGTSVKSLLTKGYFLNQGKLILSNKEIENFQLGASGLISDVNDMSKFLQFFLNQKSQNSTAILSKDGILNMEKLHSDFDKKNKIKTGYNLALEDRIFGDKEFLFYGNSGLTDGFVSNFIYSRDLDIGVFVSTNLFMRSNEQIINLLINNFCKQKSINYSYNTNTRDLSEFEDWEGEHRELNDSQEIWNFINFPVRTKTVKIEDNFLIISDIEDGEYRYKNVGGNAFLNEDLEEKIPTVYLTDFDGKKSIYYYDSTYIPTNKISYSILRTLLIFSIVLLLLTIIVLIINVIRFIFVKKTKNTVLQLLRLSLPFICILLSVLFAINNLSFNKIDNLGTITITSVSIFMLTVLFPILCIWMIYKERKRIKFEKRKFYKLFCLLAVFANIFICTYCVSMGWFAVMFWS</sequence>
<feature type="transmembrane region" description="Helical" evidence="3">
    <location>
        <begin position="596"/>
        <end position="623"/>
    </location>
</feature>
<feature type="transmembrane region" description="Helical" evidence="3">
    <location>
        <begin position="555"/>
        <end position="580"/>
    </location>
</feature>
<feature type="signal peptide" evidence="4">
    <location>
        <begin position="1"/>
        <end position="18"/>
    </location>
</feature>
<keyword evidence="2 3" id="KW-0472">Membrane</keyword>
<feature type="chain" id="PRO_5015547859" description="Beta-lactamase-related domain-containing protein" evidence="4">
    <location>
        <begin position="19"/>
        <end position="624"/>
    </location>
</feature>
<evidence type="ECO:0000256" key="2">
    <source>
        <dbReference type="ARBA" id="ARBA00023136"/>
    </source>
</evidence>
<dbReference type="Pfam" id="PF00144">
    <property type="entry name" value="Beta-lactamase"/>
    <property type="match status" value="1"/>
</dbReference>
<dbReference type="RefSeq" id="WP_105015868.1">
    <property type="nucleotide sequence ID" value="NZ_MSCN01000001.1"/>
</dbReference>
<keyword evidence="4" id="KW-0732">Signal</keyword>
<accession>A0A2S7WNU0</accession>
<evidence type="ECO:0000256" key="4">
    <source>
        <dbReference type="SAM" id="SignalP"/>
    </source>
</evidence>